<keyword evidence="3" id="KW-1185">Reference proteome</keyword>
<proteinExistence type="predicted"/>
<evidence type="ECO:0000313" key="2">
    <source>
        <dbReference type="EMBL" id="KAL3070582.1"/>
    </source>
</evidence>
<organism evidence="2 3">
    <name type="scientific">Heterodera trifolii</name>
    <dbReference type="NCBI Taxonomy" id="157864"/>
    <lineage>
        <taxon>Eukaryota</taxon>
        <taxon>Metazoa</taxon>
        <taxon>Ecdysozoa</taxon>
        <taxon>Nematoda</taxon>
        <taxon>Chromadorea</taxon>
        <taxon>Rhabditida</taxon>
        <taxon>Tylenchina</taxon>
        <taxon>Tylenchomorpha</taxon>
        <taxon>Tylenchoidea</taxon>
        <taxon>Heteroderidae</taxon>
        <taxon>Heteroderinae</taxon>
        <taxon>Heterodera</taxon>
    </lineage>
</organism>
<evidence type="ECO:0000313" key="3">
    <source>
        <dbReference type="Proteomes" id="UP001620626"/>
    </source>
</evidence>
<keyword evidence="1" id="KW-0732">Signal</keyword>
<sequence>MTFLAHFIVSLLLIVPSFIPNVFGEDCCTKCYNSMTGCLQKCIIEHKGDPACRKTCKPNVYKCAAKCGPHCPLNWTTTTPKSG</sequence>
<accession>A0ABD2HSB9</accession>
<reference evidence="2 3" key="1">
    <citation type="submission" date="2024-10" db="EMBL/GenBank/DDBJ databases">
        <authorList>
            <person name="Kim D."/>
        </authorList>
    </citation>
    <scope>NUCLEOTIDE SEQUENCE [LARGE SCALE GENOMIC DNA]</scope>
    <source>
        <strain evidence="2">BH-2024</strain>
    </source>
</reference>
<feature type="chain" id="PRO_5044760369" evidence="1">
    <location>
        <begin position="25"/>
        <end position="83"/>
    </location>
</feature>
<feature type="signal peptide" evidence="1">
    <location>
        <begin position="1"/>
        <end position="24"/>
    </location>
</feature>
<evidence type="ECO:0000256" key="1">
    <source>
        <dbReference type="SAM" id="SignalP"/>
    </source>
</evidence>
<dbReference type="EMBL" id="JBICBT010001381">
    <property type="protein sequence ID" value="KAL3070582.1"/>
    <property type="molecule type" value="Genomic_DNA"/>
</dbReference>
<name>A0ABD2HSB9_9BILA</name>
<dbReference type="AlphaFoldDB" id="A0ABD2HSB9"/>
<comment type="caution">
    <text evidence="2">The sequence shown here is derived from an EMBL/GenBank/DDBJ whole genome shotgun (WGS) entry which is preliminary data.</text>
</comment>
<gene>
    <name evidence="2" type="ORF">niasHT_032372</name>
</gene>
<dbReference type="Proteomes" id="UP001620626">
    <property type="component" value="Unassembled WGS sequence"/>
</dbReference>
<protein>
    <submittedName>
        <fullName evidence="2">Uncharacterized protein</fullName>
    </submittedName>
</protein>